<evidence type="ECO:0000313" key="1">
    <source>
        <dbReference type="Proteomes" id="UP000887579"/>
    </source>
</evidence>
<reference evidence="2" key="1">
    <citation type="submission" date="2022-11" db="UniProtKB">
        <authorList>
            <consortium name="WormBaseParasite"/>
        </authorList>
    </citation>
    <scope>IDENTIFICATION</scope>
</reference>
<proteinExistence type="predicted"/>
<dbReference type="Proteomes" id="UP000887579">
    <property type="component" value="Unplaced"/>
</dbReference>
<accession>A0AC34FXD6</accession>
<evidence type="ECO:0000313" key="2">
    <source>
        <dbReference type="WBParaSite" id="ES5_v2.g21677.t1"/>
    </source>
</evidence>
<name>A0AC34FXD6_9BILA</name>
<sequence length="547" mass="59416">TLPVLGSAFCFLFQMRFLSKSTNRLPFSLLQQRMMSTLITDSKYSFLRDLGLDLNNEGVFNGEWKASGKMVESINPATNEVIANVRVGTTDDYERAIVAARKAHEQWRKVPPPQRGEVVRQIGDRLRKNLDNLGKLVSLEMGKILPEGIGEVQEYVDICDFAVGLSRMLNGKVIPSERPGHVLLEQWNPLGVVGVISAFNFPCAVYGWNNALALVCGNSLLWKPAPSTPLVSIAVTRLIEGVLRENNIPPALCSLICGEGDVGQNLAKDPRVDLLSFTGSTEVGRIVGQQVQARFGKHLLELGGNNALIVMDDADLDMVVPAVVFACVGTAGQRCTTTRRVIVHEAVYDELVTRMKNAYKQIENRIGDPLDKGTLIGPLHNPIAVMNFKAAVAESIASGGKIEVGGTVYDDRKGNYVAPTIITGLKHDTPVVVRETFAPVAYVIKVKNLEEAIAVNNETKQGLSSSLFTQNIGSIFKWLGPEGSDCGIVNVNIPTNGAEIGGAFGGEKETGGGRESGSDSWKQYMRRSTCTINYSKELPLAQGIKFE</sequence>
<protein>
    <submittedName>
        <fullName evidence="2">Aldehyde dehydrogenase (NAD(+))</fullName>
    </submittedName>
</protein>
<dbReference type="WBParaSite" id="ES5_v2.g21677.t1">
    <property type="protein sequence ID" value="ES5_v2.g21677.t1"/>
    <property type="gene ID" value="ES5_v2.g21677"/>
</dbReference>
<organism evidence="1 2">
    <name type="scientific">Panagrolaimus sp. ES5</name>
    <dbReference type="NCBI Taxonomy" id="591445"/>
    <lineage>
        <taxon>Eukaryota</taxon>
        <taxon>Metazoa</taxon>
        <taxon>Ecdysozoa</taxon>
        <taxon>Nematoda</taxon>
        <taxon>Chromadorea</taxon>
        <taxon>Rhabditida</taxon>
        <taxon>Tylenchina</taxon>
        <taxon>Panagrolaimomorpha</taxon>
        <taxon>Panagrolaimoidea</taxon>
        <taxon>Panagrolaimidae</taxon>
        <taxon>Panagrolaimus</taxon>
    </lineage>
</organism>